<sequence>MSHAAMDLSVLQRASVHARTCLCCTCCPTPEHRCVLYLYPMPVTNHTSDRVPSLASQLAGLLVAHRKEWHNEAEAEEGPSQQPAGRGPPSKLADMS</sequence>
<protein>
    <submittedName>
        <fullName evidence="2">Uncharacterized protein</fullName>
    </submittedName>
</protein>
<organism evidence="2 3">
    <name type="scientific">Eleusine coracana subsp. coracana</name>
    <dbReference type="NCBI Taxonomy" id="191504"/>
    <lineage>
        <taxon>Eukaryota</taxon>
        <taxon>Viridiplantae</taxon>
        <taxon>Streptophyta</taxon>
        <taxon>Embryophyta</taxon>
        <taxon>Tracheophyta</taxon>
        <taxon>Spermatophyta</taxon>
        <taxon>Magnoliopsida</taxon>
        <taxon>Liliopsida</taxon>
        <taxon>Poales</taxon>
        <taxon>Poaceae</taxon>
        <taxon>PACMAD clade</taxon>
        <taxon>Chloridoideae</taxon>
        <taxon>Cynodonteae</taxon>
        <taxon>Eleusininae</taxon>
        <taxon>Eleusine</taxon>
    </lineage>
</organism>
<feature type="region of interest" description="Disordered" evidence="1">
    <location>
        <begin position="69"/>
        <end position="96"/>
    </location>
</feature>
<gene>
    <name evidence="2" type="primary">gb20407</name>
    <name evidence="2" type="ORF">PR202_gb20407</name>
</gene>
<proteinExistence type="predicted"/>
<comment type="caution">
    <text evidence="2">The sequence shown here is derived from an EMBL/GenBank/DDBJ whole genome shotgun (WGS) entry which is preliminary data.</text>
</comment>
<dbReference type="EMBL" id="BQKI01000083">
    <property type="protein sequence ID" value="GJN31944.1"/>
    <property type="molecule type" value="Genomic_DNA"/>
</dbReference>
<dbReference type="AlphaFoldDB" id="A0AAV5F8G9"/>
<name>A0AAV5F8G9_ELECO</name>
<evidence type="ECO:0000313" key="2">
    <source>
        <dbReference type="EMBL" id="GJN31944.1"/>
    </source>
</evidence>
<reference evidence="2" key="1">
    <citation type="journal article" date="2018" name="DNA Res.">
        <title>Multiple hybrid de novo genome assembly of finger millet, an orphan allotetraploid crop.</title>
        <authorList>
            <person name="Hatakeyama M."/>
            <person name="Aluri S."/>
            <person name="Balachadran M.T."/>
            <person name="Sivarajan S.R."/>
            <person name="Patrignani A."/>
            <person name="Gruter S."/>
            <person name="Poveda L."/>
            <person name="Shimizu-Inatsugi R."/>
            <person name="Baeten J."/>
            <person name="Francoijs K.J."/>
            <person name="Nataraja K.N."/>
            <person name="Reddy Y.A.N."/>
            <person name="Phadnis S."/>
            <person name="Ravikumar R.L."/>
            <person name="Schlapbach R."/>
            <person name="Sreeman S.M."/>
            <person name="Shimizu K.K."/>
        </authorList>
    </citation>
    <scope>NUCLEOTIDE SEQUENCE</scope>
</reference>
<reference evidence="2" key="2">
    <citation type="submission" date="2021-12" db="EMBL/GenBank/DDBJ databases">
        <title>Resequencing data analysis of finger millet.</title>
        <authorList>
            <person name="Hatakeyama M."/>
            <person name="Aluri S."/>
            <person name="Balachadran M.T."/>
            <person name="Sivarajan S.R."/>
            <person name="Poveda L."/>
            <person name="Shimizu-Inatsugi R."/>
            <person name="Schlapbach R."/>
            <person name="Sreeman S.M."/>
            <person name="Shimizu K.K."/>
        </authorList>
    </citation>
    <scope>NUCLEOTIDE SEQUENCE</scope>
</reference>
<dbReference type="Proteomes" id="UP001054889">
    <property type="component" value="Unassembled WGS sequence"/>
</dbReference>
<accession>A0AAV5F8G9</accession>
<evidence type="ECO:0000313" key="3">
    <source>
        <dbReference type="Proteomes" id="UP001054889"/>
    </source>
</evidence>
<evidence type="ECO:0000256" key="1">
    <source>
        <dbReference type="SAM" id="MobiDB-lite"/>
    </source>
</evidence>
<keyword evidence="3" id="KW-1185">Reference proteome</keyword>